<evidence type="ECO:0000313" key="1">
    <source>
        <dbReference type="EMBL" id="KAJ8663975.1"/>
    </source>
</evidence>
<accession>A0AAD8DJ84</accession>
<sequence>MFRSRLQAFRPVIAYRTPRLALRPPPFVNSTSTTVYGAMRPMSATAGSGPNVEEAISNIEELFGAAKDEMEFAVESQGSVYYHEDRATAQKAVEECLDAFDKLLEELPDDAARDQVRGKIGMKLRELKMEYESLPEEGD</sequence>
<evidence type="ECO:0000313" key="2">
    <source>
        <dbReference type="Proteomes" id="UP001234581"/>
    </source>
</evidence>
<reference evidence="1 2" key="1">
    <citation type="submission" date="2023-03" db="EMBL/GenBank/DDBJ databases">
        <title>Genome sequence of Lichtheimia ornata CBS 291.66.</title>
        <authorList>
            <person name="Mohabir J.T."/>
            <person name="Shea T.P."/>
            <person name="Kurbessoian T."/>
            <person name="Berby B."/>
            <person name="Fontaine J."/>
            <person name="Livny J."/>
            <person name="Gnirke A."/>
            <person name="Stajich J.E."/>
            <person name="Cuomo C.A."/>
        </authorList>
    </citation>
    <scope>NUCLEOTIDE SEQUENCE [LARGE SCALE GENOMIC DNA]</scope>
    <source>
        <strain evidence="1">CBS 291.66</strain>
    </source>
</reference>
<gene>
    <name evidence="1" type="ORF">O0I10_000250</name>
</gene>
<keyword evidence="2" id="KW-1185">Reference proteome</keyword>
<dbReference type="EMBL" id="JARTCD010000001">
    <property type="protein sequence ID" value="KAJ8663975.1"/>
    <property type="molecule type" value="Genomic_DNA"/>
</dbReference>
<dbReference type="Proteomes" id="UP001234581">
    <property type="component" value="Unassembled WGS sequence"/>
</dbReference>
<proteinExistence type="predicted"/>
<dbReference type="GeneID" id="83207672"/>
<dbReference type="PANTHER" id="PTHR35706">
    <property type="entry name" value="F14O23.11 PROTEIN"/>
    <property type="match status" value="1"/>
</dbReference>
<protein>
    <submittedName>
        <fullName evidence="1">Uncharacterized protein</fullName>
    </submittedName>
</protein>
<organism evidence="1 2">
    <name type="scientific">Lichtheimia ornata</name>
    <dbReference type="NCBI Taxonomy" id="688661"/>
    <lineage>
        <taxon>Eukaryota</taxon>
        <taxon>Fungi</taxon>
        <taxon>Fungi incertae sedis</taxon>
        <taxon>Mucoromycota</taxon>
        <taxon>Mucoromycotina</taxon>
        <taxon>Mucoromycetes</taxon>
        <taxon>Mucorales</taxon>
        <taxon>Lichtheimiaceae</taxon>
        <taxon>Lichtheimia</taxon>
    </lineage>
</organism>
<dbReference type="PANTHER" id="PTHR35706:SF1">
    <property type="entry name" value="EMBRYOGENESIS-LIKE PROTEIN"/>
    <property type="match status" value="1"/>
</dbReference>
<dbReference type="AlphaFoldDB" id="A0AAD8DJ84"/>
<name>A0AAD8DJ84_9FUNG</name>
<dbReference type="RefSeq" id="XP_058348887.1">
    <property type="nucleotide sequence ID" value="XM_058480364.1"/>
</dbReference>
<dbReference type="InterPro" id="IPR053325">
    <property type="entry name" value="H3-Acetyl_Activator"/>
</dbReference>
<comment type="caution">
    <text evidence="1">The sequence shown here is derived from an EMBL/GenBank/DDBJ whole genome shotgun (WGS) entry which is preliminary data.</text>
</comment>